<evidence type="ECO:0000259" key="1">
    <source>
        <dbReference type="Pfam" id="PF06559"/>
    </source>
</evidence>
<proteinExistence type="predicted"/>
<name>A0A1G2KCR9_9BACT</name>
<accession>A0A1G2KCR9</accession>
<dbReference type="PANTHER" id="PTHR42680">
    <property type="entry name" value="DCTP DEAMINASE"/>
    <property type="match status" value="1"/>
</dbReference>
<dbReference type="Pfam" id="PF22569">
    <property type="entry name" value="DCD_C"/>
    <property type="match status" value="1"/>
</dbReference>
<dbReference type="NCBIfam" id="NF005734">
    <property type="entry name" value="PRK07559.1"/>
    <property type="match status" value="1"/>
</dbReference>
<dbReference type="GO" id="GO:0008829">
    <property type="term" value="F:dCTP deaminase activity"/>
    <property type="evidence" value="ECO:0007669"/>
    <property type="project" value="InterPro"/>
</dbReference>
<dbReference type="GO" id="GO:0009394">
    <property type="term" value="P:2'-deoxyribonucleotide metabolic process"/>
    <property type="evidence" value="ECO:0007669"/>
    <property type="project" value="InterPro"/>
</dbReference>
<dbReference type="InterPro" id="IPR053811">
    <property type="entry name" value="DCD_C"/>
</dbReference>
<evidence type="ECO:0008006" key="5">
    <source>
        <dbReference type="Google" id="ProtNLM"/>
    </source>
</evidence>
<dbReference type="InterPro" id="IPR036157">
    <property type="entry name" value="dUTPase-like_sf"/>
</dbReference>
<dbReference type="PANTHER" id="PTHR42680:SF3">
    <property type="entry name" value="DCTP DEAMINASE"/>
    <property type="match status" value="1"/>
</dbReference>
<sequence length="368" mass="40939">MKKLGALARHTIQKMIRARHIRGARAENAQPASLDLTLTNELYRVQSVFLPQPGERVKNAMAAVAPERHNMKIPLEVGVTYLARLAESLALPKDVYAYANPKSSLGRIDVHVRMLADAITRFDSAGVRGYQGELWALITPGSFRVKVNPGDSLLQLRFLNHDTRFGTERELKAVHEKTPLVFTGGKAVAYDDFAVNDRDGTLTLTVNLDLTIAGYRAERSQNVLDLSKRALYDADDFFQKIPRPKNGAVTLRKGDFYILATKEALRVPPAYAAEVKPIDVRTGEYRAHYAGFFDPGWGYGPKGDIPGAPAVLEVRAFEDNIIIRSGQPICKIVFERMAEIPKHVYGATGSHYLDQKGIKLSKHFRKTA</sequence>
<dbReference type="InterPro" id="IPR010550">
    <property type="entry name" value="DCD_N"/>
</dbReference>
<feature type="domain" description="2'-deoxycytidine 5'-triphosphate deaminase N-terminal" evidence="1">
    <location>
        <begin position="5"/>
        <end position="160"/>
    </location>
</feature>
<dbReference type="Pfam" id="PF06559">
    <property type="entry name" value="DCD_N"/>
    <property type="match status" value="1"/>
</dbReference>
<reference evidence="3 4" key="1">
    <citation type="journal article" date="2016" name="Nat. Commun.">
        <title>Thousands of microbial genomes shed light on interconnected biogeochemical processes in an aquifer system.</title>
        <authorList>
            <person name="Anantharaman K."/>
            <person name="Brown C.T."/>
            <person name="Hug L.A."/>
            <person name="Sharon I."/>
            <person name="Castelle C.J."/>
            <person name="Probst A.J."/>
            <person name="Thomas B.C."/>
            <person name="Singh A."/>
            <person name="Wilkins M.J."/>
            <person name="Karaoz U."/>
            <person name="Brodie E.L."/>
            <person name="Williams K.H."/>
            <person name="Hubbard S.S."/>
            <person name="Banfield J.F."/>
        </authorList>
    </citation>
    <scope>NUCLEOTIDE SEQUENCE [LARGE SCALE GENOMIC DNA]</scope>
</reference>
<dbReference type="Proteomes" id="UP000178574">
    <property type="component" value="Unassembled WGS sequence"/>
</dbReference>
<dbReference type="AlphaFoldDB" id="A0A1G2KCR9"/>
<dbReference type="SUPFAM" id="SSF51283">
    <property type="entry name" value="dUTPase-like"/>
    <property type="match status" value="2"/>
</dbReference>
<evidence type="ECO:0000259" key="2">
    <source>
        <dbReference type="Pfam" id="PF22569"/>
    </source>
</evidence>
<evidence type="ECO:0000313" key="4">
    <source>
        <dbReference type="Proteomes" id="UP000178574"/>
    </source>
</evidence>
<organism evidence="3 4">
    <name type="scientific">Candidatus Sungbacteria bacterium RIFCSPHIGHO2_01_FULL_50_25</name>
    <dbReference type="NCBI Taxonomy" id="1802265"/>
    <lineage>
        <taxon>Bacteria</taxon>
        <taxon>Candidatus Sungiibacteriota</taxon>
    </lineage>
</organism>
<feature type="domain" description="2'-deoxycytidine 5'-triphosphate deaminase C-terminal" evidence="2">
    <location>
        <begin position="168"/>
        <end position="364"/>
    </location>
</feature>
<dbReference type="EMBL" id="MHQD01000015">
    <property type="protein sequence ID" value="OGZ96321.1"/>
    <property type="molecule type" value="Genomic_DNA"/>
</dbReference>
<evidence type="ECO:0000313" key="3">
    <source>
        <dbReference type="EMBL" id="OGZ96321.1"/>
    </source>
</evidence>
<gene>
    <name evidence="3" type="ORF">A2847_02890</name>
</gene>
<dbReference type="Gene3D" id="2.70.40.10">
    <property type="match status" value="2"/>
</dbReference>
<protein>
    <recommendedName>
        <fullName evidence="5">2'-deoxycytidine 5'-triphosphate deaminase</fullName>
    </recommendedName>
</protein>
<comment type="caution">
    <text evidence="3">The sequence shown here is derived from an EMBL/GenBank/DDBJ whole genome shotgun (WGS) entry which is preliminary data.</text>
</comment>